<gene>
    <name evidence="4" type="ORF">TsocGM_00915</name>
</gene>
<proteinExistence type="predicted"/>
<dbReference type="AlphaFoldDB" id="A0A432MRZ1"/>
<keyword evidence="5" id="KW-1185">Reference proteome</keyword>
<keyword evidence="1" id="KW-0802">TPR repeat</keyword>
<comment type="caution">
    <text evidence="4">The sequence shown here is derived from an EMBL/GenBank/DDBJ whole genome shotgun (WGS) entry which is preliminary data.</text>
</comment>
<evidence type="ECO:0000313" key="4">
    <source>
        <dbReference type="EMBL" id="RUL89757.1"/>
    </source>
</evidence>
<dbReference type="SMART" id="SM00028">
    <property type="entry name" value="TPR"/>
    <property type="match status" value="5"/>
</dbReference>
<sequence>MSPSRPLSTRTVIACLGAVLFVAVPAPAWQPGRSPEGVQEPRPAKPEPPTDEPPPEDGGPIAFMYSTEQAVALFERRVAANPNDFQSLARLGQFRLLLAREGGGPECYTEAEAALRRALELNPKLSAAEGLLAAALNGQHRFAEGLEHARSAVEADPEDLNARAVLSDSLLELGRYDEAEAEVRRLYELAPVPEVEARCSRLAERRGRVDEAIGRMTRAAEAASASSVFPHADAWYRVQLADLLTSAGRLDEAEAVYAAIPEGIDAYHDATAGLARVKACRGETESAIQLYERAVALGPDPMMVVGLAELYRLVGREAEAGSLLRALEDELRSRPDERRHLALLYCDEGDRLPEALALARRDLEDRQDVDAFATLAWALHKNGRHAEAAEAIDRALGVGTRDALMHYRAGLIFEAAGDLDRSRALLREALAINPRFSPSLADDARRRLGADEAPK</sequence>
<feature type="signal peptide" evidence="3">
    <location>
        <begin position="1"/>
        <end position="28"/>
    </location>
</feature>
<reference evidence="4 5" key="1">
    <citation type="submission" date="2018-12" db="EMBL/GenBank/DDBJ databases">
        <authorList>
            <person name="Toschakov S.V."/>
        </authorList>
    </citation>
    <scope>NUCLEOTIDE SEQUENCE [LARGE SCALE GENOMIC DNA]</scope>
    <source>
        <strain evidence="4 5">GM2012</strain>
    </source>
</reference>
<evidence type="ECO:0000256" key="1">
    <source>
        <dbReference type="PROSITE-ProRule" id="PRU00339"/>
    </source>
</evidence>
<evidence type="ECO:0000313" key="5">
    <source>
        <dbReference type="Proteomes" id="UP000280296"/>
    </source>
</evidence>
<reference evidence="4 5" key="2">
    <citation type="submission" date="2019-01" db="EMBL/GenBank/DDBJ databases">
        <title>Tautonia sociabilis, a novel thermotolerant planctomycete of Isosphaeraceae family, isolated from a 4000 m deep subterranean habitat.</title>
        <authorList>
            <person name="Kovaleva O.L."/>
            <person name="Elcheninov A.G."/>
            <person name="Van Heerden E."/>
            <person name="Toshchakov S.V."/>
            <person name="Novikov A."/>
            <person name="Bonch-Osmolovskaya E.A."/>
            <person name="Kublanov I.V."/>
        </authorList>
    </citation>
    <scope>NUCLEOTIDE SEQUENCE [LARGE SCALE GENOMIC DNA]</scope>
    <source>
        <strain evidence="4 5">GM2012</strain>
    </source>
</reference>
<feature type="chain" id="PRO_5019347274" evidence="3">
    <location>
        <begin position="29"/>
        <end position="455"/>
    </location>
</feature>
<accession>A0A432MRZ1</accession>
<evidence type="ECO:0000256" key="2">
    <source>
        <dbReference type="SAM" id="MobiDB-lite"/>
    </source>
</evidence>
<dbReference type="PANTHER" id="PTHR12558">
    <property type="entry name" value="CELL DIVISION CYCLE 16,23,27"/>
    <property type="match status" value="1"/>
</dbReference>
<name>A0A432MRZ1_9BACT</name>
<dbReference type="Proteomes" id="UP000280296">
    <property type="component" value="Unassembled WGS sequence"/>
</dbReference>
<dbReference type="Pfam" id="PF13432">
    <property type="entry name" value="TPR_16"/>
    <property type="match status" value="3"/>
</dbReference>
<organism evidence="4 5">
    <name type="scientific">Tautonia sociabilis</name>
    <dbReference type="NCBI Taxonomy" id="2080755"/>
    <lineage>
        <taxon>Bacteria</taxon>
        <taxon>Pseudomonadati</taxon>
        <taxon>Planctomycetota</taxon>
        <taxon>Planctomycetia</taxon>
        <taxon>Isosphaerales</taxon>
        <taxon>Isosphaeraceae</taxon>
        <taxon>Tautonia</taxon>
    </lineage>
</organism>
<dbReference type="PANTHER" id="PTHR12558:SF33">
    <property type="entry name" value="BLL7664 PROTEIN"/>
    <property type="match status" value="1"/>
</dbReference>
<feature type="repeat" description="TPR" evidence="1">
    <location>
        <begin position="403"/>
        <end position="436"/>
    </location>
</feature>
<dbReference type="InterPro" id="IPR019734">
    <property type="entry name" value="TPR_rpt"/>
</dbReference>
<feature type="region of interest" description="Disordered" evidence="2">
    <location>
        <begin position="30"/>
        <end position="60"/>
    </location>
</feature>
<keyword evidence="3" id="KW-0732">Signal</keyword>
<protein>
    <submittedName>
        <fullName evidence="4">Tetratricopeptide repeat protein</fullName>
    </submittedName>
</protein>
<evidence type="ECO:0000256" key="3">
    <source>
        <dbReference type="SAM" id="SignalP"/>
    </source>
</evidence>
<dbReference type="PROSITE" id="PS50005">
    <property type="entry name" value="TPR"/>
    <property type="match status" value="2"/>
</dbReference>
<dbReference type="EMBL" id="RYZH01000001">
    <property type="protein sequence ID" value="RUL89757.1"/>
    <property type="molecule type" value="Genomic_DNA"/>
</dbReference>
<dbReference type="RefSeq" id="WP_126723432.1">
    <property type="nucleotide sequence ID" value="NZ_RYZH01000001.1"/>
</dbReference>
<dbReference type="Pfam" id="PF14559">
    <property type="entry name" value="TPR_19"/>
    <property type="match status" value="1"/>
</dbReference>
<dbReference type="Gene3D" id="1.25.40.10">
    <property type="entry name" value="Tetratricopeptide repeat domain"/>
    <property type="match status" value="3"/>
</dbReference>
<feature type="repeat" description="TPR" evidence="1">
    <location>
        <begin position="268"/>
        <end position="301"/>
    </location>
</feature>
<dbReference type="InterPro" id="IPR011990">
    <property type="entry name" value="TPR-like_helical_dom_sf"/>
</dbReference>
<dbReference type="SUPFAM" id="SSF48452">
    <property type="entry name" value="TPR-like"/>
    <property type="match status" value="2"/>
</dbReference>
<dbReference type="OrthoDB" id="263673at2"/>